<dbReference type="PANTHER" id="PTHR42781">
    <property type="entry name" value="SPERMIDINE/PUTRESCINE IMPORT ATP-BINDING PROTEIN POTA"/>
    <property type="match status" value="1"/>
</dbReference>
<dbReference type="PROSITE" id="PS00211">
    <property type="entry name" value="ABC_TRANSPORTER_1"/>
    <property type="match status" value="1"/>
</dbReference>
<dbReference type="RefSeq" id="WP_189378677.1">
    <property type="nucleotide sequence ID" value="NZ_BNAH01000010.1"/>
</dbReference>
<keyword evidence="6" id="KW-0408">Iron</keyword>
<dbReference type="CDD" id="cd03259">
    <property type="entry name" value="ABC_Carb_Solutes_like"/>
    <property type="match status" value="1"/>
</dbReference>
<keyword evidence="3" id="KW-0410">Iron transport</keyword>
<evidence type="ECO:0000256" key="8">
    <source>
        <dbReference type="ARBA" id="ARBA00023136"/>
    </source>
</evidence>
<dbReference type="InterPro" id="IPR017871">
    <property type="entry name" value="ABC_transporter-like_CS"/>
</dbReference>
<dbReference type="InterPro" id="IPR050093">
    <property type="entry name" value="ABC_SmlMolc_Importer"/>
</dbReference>
<evidence type="ECO:0000313" key="11">
    <source>
        <dbReference type="Proteomes" id="UP000626370"/>
    </source>
</evidence>
<evidence type="ECO:0000256" key="3">
    <source>
        <dbReference type="ARBA" id="ARBA00022496"/>
    </source>
</evidence>
<evidence type="ECO:0000256" key="5">
    <source>
        <dbReference type="ARBA" id="ARBA00022840"/>
    </source>
</evidence>
<dbReference type="SUPFAM" id="SSF52540">
    <property type="entry name" value="P-loop containing nucleoside triphosphate hydrolases"/>
    <property type="match status" value="1"/>
</dbReference>
<dbReference type="InterPro" id="IPR003593">
    <property type="entry name" value="AAA+_ATPase"/>
</dbReference>
<organism evidence="10 11">
    <name type="scientific">Thalassotalea profundi</name>
    <dbReference type="NCBI Taxonomy" id="2036687"/>
    <lineage>
        <taxon>Bacteria</taxon>
        <taxon>Pseudomonadati</taxon>
        <taxon>Pseudomonadota</taxon>
        <taxon>Gammaproteobacteria</taxon>
        <taxon>Alteromonadales</taxon>
        <taxon>Colwelliaceae</taxon>
        <taxon>Thalassotalea</taxon>
    </lineage>
</organism>
<evidence type="ECO:0000313" key="10">
    <source>
        <dbReference type="EMBL" id="GHE95211.1"/>
    </source>
</evidence>
<evidence type="ECO:0000256" key="4">
    <source>
        <dbReference type="ARBA" id="ARBA00022741"/>
    </source>
</evidence>
<evidence type="ECO:0000256" key="6">
    <source>
        <dbReference type="ARBA" id="ARBA00023004"/>
    </source>
</evidence>
<feature type="domain" description="ABC transporter" evidence="9">
    <location>
        <begin position="5"/>
        <end position="236"/>
    </location>
</feature>
<evidence type="ECO:0000259" key="9">
    <source>
        <dbReference type="PROSITE" id="PS50893"/>
    </source>
</evidence>
<keyword evidence="7" id="KW-0406">Ion transport</keyword>
<keyword evidence="1" id="KW-0813">Transport</keyword>
<dbReference type="Gene3D" id="3.40.50.300">
    <property type="entry name" value="P-loop containing nucleotide triphosphate hydrolases"/>
    <property type="match status" value="1"/>
</dbReference>
<dbReference type="EMBL" id="BNAH01000010">
    <property type="protein sequence ID" value="GHE95211.1"/>
    <property type="molecule type" value="Genomic_DNA"/>
</dbReference>
<comment type="caution">
    <text evidence="10">The sequence shown here is derived from an EMBL/GenBank/DDBJ whole genome shotgun (WGS) entry which is preliminary data.</text>
</comment>
<keyword evidence="8" id="KW-0472">Membrane</keyword>
<dbReference type="Pfam" id="PF00005">
    <property type="entry name" value="ABC_tran"/>
    <property type="match status" value="1"/>
</dbReference>
<evidence type="ECO:0000256" key="7">
    <source>
        <dbReference type="ARBA" id="ARBA00023065"/>
    </source>
</evidence>
<keyword evidence="5" id="KW-0067">ATP-binding</keyword>
<dbReference type="InterPro" id="IPR015853">
    <property type="entry name" value="ABC_transpr_FbpC"/>
</dbReference>
<dbReference type="PROSITE" id="PS50893">
    <property type="entry name" value="ABC_TRANSPORTER_2"/>
    <property type="match status" value="1"/>
</dbReference>
<dbReference type="SMART" id="SM00382">
    <property type="entry name" value="AAA"/>
    <property type="match status" value="1"/>
</dbReference>
<keyword evidence="4" id="KW-0547">Nucleotide-binding</keyword>
<dbReference type="InterPro" id="IPR027417">
    <property type="entry name" value="P-loop_NTPase"/>
</dbReference>
<keyword evidence="2" id="KW-1003">Cell membrane</keyword>
<sequence length="354" mass="39534">MSDILTINQLSVSLQKNTILADINLSLTSGEILGLVGPSGCGKTTLLNTIAGFNQLNSGSIIIDKLCINNTNPVPAEKRNVGVIFQDYALFPHLTVWQNIAFGLSKETKEEQKLRIEKLLILLGLMPQAQKFPHQLSGGQQQRVAIARSLAVRPKILLLDEPFSNIDARLRNGLMIELRHLLKSLNISAIFVTHNKDEVFSFADKIALMHHGKIIQAGTPREVFDHPNCWQVADFLQIGSWLPVNVREKQVSTVLGDFTVEDLILNNGEHFVLLVKPQYISLIPGNANSVVKHISFTEHGYHYLLSSIDSSDPLAFEDLSFYSQSLLSLEQEVRLQLIPHSYQLFAHQTHSFST</sequence>
<dbReference type="Proteomes" id="UP000626370">
    <property type="component" value="Unassembled WGS sequence"/>
</dbReference>
<reference evidence="11" key="1">
    <citation type="journal article" date="2019" name="Int. J. Syst. Evol. Microbiol.">
        <title>The Global Catalogue of Microorganisms (GCM) 10K type strain sequencing project: providing services to taxonomists for standard genome sequencing and annotation.</title>
        <authorList>
            <consortium name="The Broad Institute Genomics Platform"/>
            <consortium name="The Broad Institute Genome Sequencing Center for Infectious Disease"/>
            <person name="Wu L."/>
            <person name="Ma J."/>
        </authorList>
    </citation>
    <scope>NUCLEOTIDE SEQUENCE [LARGE SCALE GENOMIC DNA]</scope>
    <source>
        <strain evidence="11">CGMCC 1.15922</strain>
    </source>
</reference>
<evidence type="ECO:0000256" key="1">
    <source>
        <dbReference type="ARBA" id="ARBA00022448"/>
    </source>
</evidence>
<gene>
    <name evidence="10" type="primary">fbpC</name>
    <name evidence="10" type="ORF">GCM10011501_25950</name>
</gene>
<name>A0ABQ3IWU2_9GAMM</name>
<dbReference type="PANTHER" id="PTHR42781:SF4">
    <property type="entry name" value="SPERMIDINE_PUTRESCINE IMPORT ATP-BINDING PROTEIN POTA"/>
    <property type="match status" value="1"/>
</dbReference>
<dbReference type="InterPro" id="IPR003439">
    <property type="entry name" value="ABC_transporter-like_ATP-bd"/>
</dbReference>
<evidence type="ECO:0000256" key="2">
    <source>
        <dbReference type="ARBA" id="ARBA00022475"/>
    </source>
</evidence>
<protein>
    <submittedName>
        <fullName evidence="10">ABC transporter</fullName>
    </submittedName>
</protein>
<keyword evidence="11" id="KW-1185">Reference proteome</keyword>
<accession>A0ABQ3IWU2</accession>
<proteinExistence type="predicted"/>